<keyword evidence="2" id="KW-1185">Reference proteome</keyword>
<gene>
    <name evidence="1" type="ORF">ILEXP_LOCUS52231</name>
</gene>
<sequence length="164" mass="18202">MSNLIYEFLNDPKVNQVGSESRAGHEKSLVEIPIQKEFQSIDLGTVMGKGKKAVVEEEKDILKMKKRVPRRGVAGVRMVVVEASSVLGKRKAEDGKEVREDMEVDELPVPKKRGQAVGIEAVTRDSSGVFVAGMAKKCVHSLARSNEVCSSSRNRFWKEILSKF</sequence>
<evidence type="ECO:0000313" key="1">
    <source>
        <dbReference type="EMBL" id="CAK9182096.1"/>
    </source>
</evidence>
<evidence type="ECO:0000313" key="2">
    <source>
        <dbReference type="Proteomes" id="UP001642360"/>
    </source>
</evidence>
<accession>A0ABC8UM14</accession>
<dbReference type="AlphaFoldDB" id="A0ABC8UM14"/>
<organism evidence="1 2">
    <name type="scientific">Ilex paraguariensis</name>
    <name type="common">yerba mate</name>
    <dbReference type="NCBI Taxonomy" id="185542"/>
    <lineage>
        <taxon>Eukaryota</taxon>
        <taxon>Viridiplantae</taxon>
        <taxon>Streptophyta</taxon>
        <taxon>Embryophyta</taxon>
        <taxon>Tracheophyta</taxon>
        <taxon>Spermatophyta</taxon>
        <taxon>Magnoliopsida</taxon>
        <taxon>eudicotyledons</taxon>
        <taxon>Gunneridae</taxon>
        <taxon>Pentapetalae</taxon>
        <taxon>asterids</taxon>
        <taxon>campanulids</taxon>
        <taxon>Aquifoliales</taxon>
        <taxon>Aquifoliaceae</taxon>
        <taxon>Ilex</taxon>
    </lineage>
</organism>
<comment type="caution">
    <text evidence="1">The sequence shown here is derived from an EMBL/GenBank/DDBJ whole genome shotgun (WGS) entry which is preliminary data.</text>
</comment>
<protein>
    <submittedName>
        <fullName evidence="1">Uncharacterized protein</fullName>
    </submittedName>
</protein>
<dbReference type="Proteomes" id="UP001642360">
    <property type="component" value="Unassembled WGS sequence"/>
</dbReference>
<dbReference type="EMBL" id="CAUOFW020008244">
    <property type="protein sequence ID" value="CAK9182096.1"/>
    <property type="molecule type" value="Genomic_DNA"/>
</dbReference>
<proteinExistence type="predicted"/>
<name>A0ABC8UM14_9AQUA</name>
<reference evidence="1 2" key="1">
    <citation type="submission" date="2024-02" db="EMBL/GenBank/DDBJ databases">
        <authorList>
            <person name="Vignale AGUSTIN F."/>
            <person name="Sosa J E."/>
            <person name="Modenutti C."/>
        </authorList>
    </citation>
    <scope>NUCLEOTIDE SEQUENCE [LARGE SCALE GENOMIC DNA]</scope>
</reference>